<proteinExistence type="predicted"/>
<protein>
    <submittedName>
        <fullName evidence="1">Uncharacterized protein</fullName>
    </submittedName>
</protein>
<evidence type="ECO:0000313" key="1">
    <source>
        <dbReference type="EMBL" id="MBB5637141.1"/>
    </source>
</evidence>
<dbReference type="Proteomes" id="UP000537204">
    <property type="component" value="Unassembled WGS sequence"/>
</dbReference>
<name>A0A7W8ZN93_9SPHI</name>
<comment type="caution">
    <text evidence="1">The sequence shown here is derived from an EMBL/GenBank/DDBJ whole genome shotgun (WGS) entry which is preliminary data.</text>
</comment>
<organism evidence="1 2">
    <name type="scientific">Pedobacter cryoconitis</name>
    <dbReference type="NCBI Taxonomy" id="188932"/>
    <lineage>
        <taxon>Bacteria</taxon>
        <taxon>Pseudomonadati</taxon>
        <taxon>Bacteroidota</taxon>
        <taxon>Sphingobacteriia</taxon>
        <taxon>Sphingobacteriales</taxon>
        <taxon>Sphingobacteriaceae</taxon>
        <taxon>Pedobacter</taxon>
    </lineage>
</organism>
<sequence length="98" mass="11461">MEPFNIKLEYHQKDVTLTILPEPDQKAYYKVIYFGGILGALYFDGEDWVMVQPEDIPAGDLPLYDPDLKGEHLELKFTEYLAEQIGHEIDLYHDQQML</sequence>
<reference evidence="1 2" key="1">
    <citation type="submission" date="2020-08" db="EMBL/GenBank/DDBJ databases">
        <title>Genomic Encyclopedia of Type Strains, Phase IV (KMG-V): Genome sequencing to study the core and pangenomes of soil and plant-associated prokaryotes.</title>
        <authorList>
            <person name="Whitman W."/>
        </authorList>
    </citation>
    <scope>NUCLEOTIDE SEQUENCE [LARGE SCALE GENOMIC DNA]</scope>
    <source>
        <strain evidence="1 2">S3M1</strain>
    </source>
</reference>
<evidence type="ECO:0000313" key="2">
    <source>
        <dbReference type="Proteomes" id="UP000537204"/>
    </source>
</evidence>
<dbReference type="EMBL" id="JACHCE010000004">
    <property type="protein sequence ID" value="MBB5637141.1"/>
    <property type="molecule type" value="Genomic_DNA"/>
</dbReference>
<gene>
    <name evidence="1" type="ORF">HDE68_003054</name>
</gene>
<accession>A0A7W8ZN93</accession>
<dbReference type="RefSeq" id="WP_183883018.1">
    <property type="nucleotide sequence ID" value="NZ_JACHCE010000004.1"/>
</dbReference>
<dbReference type="AlphaFoldDB" id="A0A7W8ZN93"/>